<dbReference type="GO" id="GO:0016740">
    <property type="term" value="F:transferase activity"/>
    <property type="evidence" value="ECO:0007669"/>
    <property type="project" value="UniProtKB-KW"/>
</dbReference>
<dbReference type="SMART" id="SM00506">
    <property type="entry name" value="A1pp"/>
    <property type="match status" value="1"/>
</dbReference>
<name>A0A0F4YY72_RASE3</name>
<dbReference type="GO" id="GO:0046872">
    <property type="term" value="F:metal ion binding"/>
    <property type="evidence" value="ECO:0007669"/>
    <property type="project" value="UniProtKB-KW"/>
</dbReference>
<keyword evidence="5" id="KW-0862">Zinc</keyword>
<dbReference type="PANTHER" id="PTHR11106:SF121">
    <property type="entry name" value="ADP-RIBOSE 1''-PHOSPHATE PHOSPHATASE"/>
    <property type="match status" value="1"/>
</dbReference>
<reference evidence="8 9" key="1">
    <citation type="submission" date="2015-04" db="EMBL/GenBank/DDBJ databases">
        <authorList>
            <person name="Heijne W.H."/>
            <person name="Fedorova N.D."/>
            <person name="Nierman W.C."/>
            <person name="Vollebregt A.W."/>
            <person name="Zhao Z."/>
            <person name="Wu L."/>
            <person name="Kumar M."/>
            <person name="Stam H."/>
            <person name="van den Berg M.A."/>
            <person name="Pel H.J."/>
        </authorList>
    </citation>
    <scope>NUCLEOTIDE SEQUENCE [LARGE SCALE GENOMIC DNA]</scope>
    <source>
        <strain evidence="8 9">CBS 393.64</strain>
    </source>
</reference>
<dbReference type="InterPro" id="IPR026591">
    <property type="entry name" value="Sirtuin_cat_small_dom_sf"/>
</dbReference>
<proteinExistence type="predicted"/>
<keyword evidence="2" id="KW-0808">Transferase</keyword>
<dbReference type="Gene3D" id="3.40.220.10">
    <property type="entry name" value="Leucine Aminopeptidase, subunit E, domain 1"/>
    <property type="match status" value="1"/>
</dbReference>
<protein>
    <submittedName>
        <fullName evidence="8">Putative phosphatase-like protein</fullName>
    </submittedName>
</protein>
<evidence type="ECO:0000256" key="4">
    <source>
        <dbReference type="ARBA" id="ARBA00022801"/>
    </source>
</evidence>
<dbReference type="GO" id="GO:0016798">
    <property type="term" value="F:hydrolase activity, acting on glycosyl bonds"/>
    <property type="evidence" value="ECO:0007669"/>
    <property type="project" value="UniProtKB-KW"/>
</dbReference>
<evidence type="ECO:0000256" key="6">
    <source>
        <dbReference type="ARBA" id="ARBA00023295"/>
    </source>
</evidence>
<keyword evidence="3" id="KW-0479">Metal-binding</keyword>
<dbReference type="AlphaFoldDB" id="A0A0F4YY72"/>
<evidence type="ECO:0000313" key="9">
    <source>
        <dbReference type="Proteomes" id="UP000053958"/>
    </source>
</evidence>
<comment type="cofactor">
    <cofactor evidence="1">
        <name>Zn(2+)</name>
        <dbReference type="ChEBI" id="CHEBI:29105"/>
    </cofactor>
</comment>
<dbReference type="Gene3D" id="3.40.50.1220">
    <property type="entry name" value="TPP-binding domain"/>
    <property type="match status" value="1"/>
</dbReference>
<dbReference type="Pfam" id="PF01661">
    <property type="entry name" value="Macro"/>
    <property type="match status" value="1"/>
</dbReference>
<dbReference type="InterPro" id="IPR002589">
    <property type="entry name" value="Macro_dom"/>
</dbReference>
<dbReference type="PROSITE" id="PS51154">
    <property type="entry name" value="MACRO"/>
    <property type="match status" value="1"/>
</dbReference>
<dbReference type="InterPro" id="IPR043472">
    <property type="entry name" value="Macro_dom-like"/>
</dbReference>
<evidence type="ECO:0000313" key="8">
    <source>
        <dbReference type="EMBL" id="KKA22588.1"/>
    </source>
</evidence>
<sequence>MLENSDTKSTSQSDTDMSAKLSTAVRYLLEERHSERFSAGCSHCLDTAWIDEMDTWGQLEALRKLLCQRPPVPQLPPAVLEDIDAVIQHQNSHSLLTSSRAIPPYATVSRGRSSAKPINLLLWKGDITTLTDVTAIVNAANSQLLGCFRPEHRCIDNVIHSAAGPRLRNECYSLMRAQGHPEPVGSVKVTPGFNLPAQWVLHTVGPQVDAGKLPDAAQQHELAACYVSCLEAAEKLPPLPDGRKAVAFCCISAGLFAFPAALAADIAVETVLQWCRTHPETTLTDIIFDVFLESDRELYEEKLTGIATADENIDISLCQKTPEPPLTVEIAHPAIVKARKWIQEADYLIISAGAGLSAAVGLDYTSADLFRKHFPAFLSLGLRRLYDAFGFDAWESPQQEWGYHFTRLDLVRSWPPSTLYGRLLRLAKERFGEQRYFVRTSNADGQFVVNGFDAERVATPQGQYRYLQCLAKCRRDAVFPSDPYVDAALPAIDPQTQVLRDVTKIPHCPYCGDELTVCVRGGDYFNPAPFAAQEKKYAAFLRQVTQDARKKTVILELGVGLNTPGVLRWPNEDLVEHNNNNPEEGEGRFRLIRAGIGAAGSAPWELEERDLAVGIAGDLNGVVAALVE</sequence>
<dbReference type="GeneID" id="25315729"/>
<evidence type="ECO:0000256" key="3">
    <source>
        <dbReference type="ARBA" id="ARBA00022723"/>
    </source>
</evidence>
<keyword evidence="9" id="KW-1185">Reference proteome</keyword>
<organism evidence="8 9">
    <name type="scientific">Rasamsonia emersonii (strain ATCC 16479 / CBS 393.64 / IMI 116815)</name>
    <dbReference type="NCBI Taxonomy" id="1408163"/>
    <lineage>
        <taxon>Eukaryota</taxon>
        <taxon>Fungi</taxon>
        <taxon>Dikarya</taxon>
        <taxon>Ascomycota</taxon>
        <taxon>Pezizomycotina</taxon>
        <taxon>Eurotiomycetes</taxon>
        <taxon>Eurotiomycetidae</taxon>
        <taxon>Eurotiales</taxon>
        <taxon>Trichocomaceae</taxon>
        <taxon>Rasamsonia</taxon>
    </lineage>
</organism>
<feature type="domain" description="Macro" evidence="7">
    <location>
        <begin position="107"/>
        <end position="307"/>
    </location>
</feature>
<evidence type="ECO:0000259" key="7">
    <source>
        <dbReference type="PROSITE" id="PS51154"/>
    </source>
</evidence>
<dbReference type="Gene3D" id="3.30.1600.10">
    <property type="entry name" value="SIR2/SIRT2 'Small Domain"/>
    <property type="match status" value="1"/>
</dbReference>
<accession>A0A0F4YY72</accession>
<dbReference type="Proteomes" id="UP000053958">
    <property type="component" value="Unassembled WGS sequence"/>
</dbReference>
<keyword evidence="4" id="KW-0378">Hydrolase</keyword>
<dbReference type="RefSeq" id="XP_013329200.1">
    <property type="nucleotide sequence ID" value="XM_013473746.1"/>
</dbReference>
<dbReference type="EMBL" id="LASV01000135">
    <property type="protein sequence ID" value="KKA22588.1"/>
    <property type="molecule type" value="Genomic_DNA"/>
</dbReference>
<dbReference type="InterPro" id="IPR029035">
    <property type="entry name" value="DHS-like_NAD/FAD-binding_dom"/>
</dbReference>
<gene>
    <name evidence="8" type="ORF">T310_3379</name>
</gene>
<dbReference type="OrthoDB" id="6077599at2759"/>
<dbReference type="STRING" id="1408163.A0A0F4YY72"/>
<evidence type="ECO:0000256" key="5">
    <source>
        <dbReference type="ARBA" id="ARBA00022833"/>
    </source>
</evidence>
<comment type="caution">
    <text evidence="8">The sequence shown here is derived from an EMBL/GenBank/DDBJ whole genome shotgun (WGS) entry which is preliminary data.</text>
</comment>
<dbReference type="SUPFAM" id="SSF52949">
    <property type="entry name" value="Macro domain-like"/>
    <property type="match status" value="1"/>
</dbReference>
<dbReference type="PANTHER" id="PTHR11106">
    <property type="entry name" value="GANGLIOSIDE INDUCED DIFFERENTIATION ASSOCIATED PROTEIN 2-RELATED"/>
    <property type="match status" value="1"/>
</dbReference>
<evidence type="ECO:0000256" key="2">
    <source>
        <dbReference type="ARBA" id="ARBA00022679"/>
    </source>
</evidence>
<keyword evidence="6" id="KW-0326">Glycosidase</keyword>
<dbReference type="SUPFAM" id="SSF52467">
    <property type="entry name" value="DHS-like NAD/FAD-binding domain"/>
    <property type="match status" value="1"/>
</dbReference>
<evidence type="ECO:0000256" key="1">
    <source>
        <dbReference type="ARBA" id="ARBA00001947"/>
    </source>
</evidence>